<protein>
    <submittedName>
        <fullName evidence="5">Transcriptional regulator, LacI family</fullName>
    </submittedName>
</protein>
<gene>
    <name evidence="5" type="ORF">SAMN06265221_12810</name>
</gene>
<keyword evidence="1" id="KW-0805">Transcription regulation</keyword>
<dbReference type="PRINTS" id="PR00036">
    <property type="entry name" value="HTHLACI"/>
</dbReference>
<proteinExistence type="predicted"/>
<evidence type="ECO:0000256" key="1">
    <source>
        <dbReference type="ARBA" id="ARBA00023015"/>
    </source>
</evidence>
<feature type="domain" description="HTH lacI-type" evidence="4">
    <location>
        <begin position="8"/>
        <end position="62"/>
    </location>
</feature>
<accession>A0A521FN03</accession>
<dbReference type="EMBL" id="FXTK01000028">
    <property type="protein sequence ID" value="SMO97519.1"/>
    <property type="molecule type" value="Genomic_DNA"/>
</dbReference>
<dbReference type="Pfam" id="PF00356">
    <property type="entry name" value="LacI"/>
    <property type="match status" value="1"/>
</dbReference>
<dbReference type="Pfam" id="PF13377">
    <property type="entry name" value="Peripla_BP_3"/>
    <property type="match status" value="1"/>
</dbReference>
<dbReference type="PROSITE" id="PS50932">
    <property type="entry name" value="HTH_LACI_2"/>
    <property type="match status" value="1"/>
</dbReference>
<evidence type="ECO:0000259" key="4">
    <source>
        <dbReference type="PROSITE" id="PS50932"/>
    </source>
</evidence>
<dbReference type="Proteomes" id="UP000319014">
    <property type="component" value="Unassembled WGS sequence"/>
</dbReference>
<evidence type="ECO:0000313" key="5">
    <source>
        <dbReference type="EMBL" id="SMO97519.1"/>
    </source>
</evidence>
<keyword evidence="2" id="KW-0238">DNA-binding</keyword>
<dbReference type="PANTHER" id="PTHR30146">
    <property type="entry name" value="LACI-RELATED TRANSCRIPTIONAL REPRESSOR"/>
    <property type="match status" value="1"/>
</dbReference>
<dbReference type="InterPro" id="IPR046335">
    <property type="entry name" value="LacI/GalR-like_sensor"/>
</dbReference>
<dbReference type="GO" id="GO:0003700">
    <property type="term" value="F:DNA-binding transcription factor activity"/>
    <property type="evidence" value="ECO:0007669"/>
    <property type="project" value="TreeGrafter"/>
</dbReference>
<dbReference type="Gene3D" id="3.40.50.2300">
    <property type="match status" value="2"/>
</dbReference>
<dbReference type="SUPFAM" id="SSF53822">
    <property type="entry name" value="Periplasmic binding protein-like I"/>
    <property type="match status" value="1"/>
</dbReference>
<evidence type="ECO:0000256" key="3">
    <source>
        <dbReference type="ARBA" id="ARBA00023163"/>
    </source>
</evidence>
<dbReference type="OrthoDB" id="234496at2"/>
<reference evidence="5 6" key="1">
    <citation type="submission" date="2017-05" db="EMBL/GenBank/DDBJ databases">
        <authorList>
            <person name="Varghese N."/>
            <person name="Submissions S."/>
        </authorList>
    </citation>
    <scope>NUCLEOTIDE SEQUENCE [LARGE SCALE GENOMIC DNA]</scope>
    <source>
        <strain evidence="5 6">DSM 100094</strain>
    </source>
</reference>
<dbReference type="GO" id="GO:0000976">
    <property type="term" value="F:transcription cis-regulatory region binding"/>
    <property type="evidence" value="ECO:0007669"/>
    <property type="project" value="TreeGrafter"/>
</dbReference>
<evidence type="ECO:0000313" key="6">
    <source>
        <dbReference type="Proteomes" id="UP000319014"/>
    </source>
</evidence>
<dbReference type="InterPro" id="IPR010982">
    <property type="entry name" value="Lambda_DNA-bd_dom_sf"/>
</dbReference>
<dbReference type="InterPro" id="IPR028082">
    <property type="entry name" value="Peripla_BP_I"/>
</dbReference>
<dbReference type="Gene3D" id="1.10.260.40">
    <property type="entry name" value="lambda repressor-like DNA-binding domains"/>
    <property type="match status" value="1"/>
</dbReference>
<dbReference type="RefSeq" id="WP_142664791.1">
    <property type="nucleotide sequence ID" value="NZ_FXTK01000028.1"/>
</dbReference>
<sequence length="335" mass="35678">MDETTAHATLEDVAAFAGVSTATVSRCINSPDRVAPATREKITNAIRALNYSPNFGAKALASRRTGIIGAVIPTLENAVFAHGIDAFERALPQGKYSLLVASCGYDLNREKQQIESLVARGADGLLLVGFDRDPSLYAWLAHRRVPFVLAWASGDSHHFAGFDNKAGMAAMIRLVLDLGHRKIAMISGLTDGNDRARARLEGVRQSLADRGLGLCGVAEVPYGLDGGGQAFTELMVDRSITAIVCGNDVLAAGALRAAHHMGLVVPRDITITGFDDIDIASITLPELTTVRVPHARMGQEAALMLQRLIEGQESESVLLPTEIVERGTHAPPGGR</sequence>
<dbReference type="PANTHER" id="PTHR30146:SF138">
    <property type="entry name" value="TRANSCRIPTIONAL REGULATORY PROTEIN"/>
    <property type="match status" value="1"/>
</dbReference>
<dbReference type="AlphaFoldDB" id="A0A521FN03"/>
<evidence type="ECO:0000256" key="2">
    <source>
        <dbReference type="ARBA" id="ARBA00023125"/>
    </source>
</evidence>
<dbReference type="CDD" id="cd01392">
    <property type="entry name" value="HTH_LacI"/>
    <property type="match status" value="1"/>
</dbReference>
<dbReference type="SMART" id="SM00354">
    <property type="entry name" value="HTH_LACI"/>
    <property type="match status" value="1"/>
</dbReference>
<dbReference type="SUPFAM" id="SSF47413">
    <property type="entry name" value="lambda repressor-like DNA-binding domains"/>
    <property type="match status" value="1"/>
</dbReference>
<dbReference type="CDD" id="cd06273">
    <property type="entry name" value="PBP1_LacI-like"/>
    <property type="match status" value="1"/>
</dbReference>
<dbReference type="InterPro" id="IPR000843">
    <property type="entry name" value="HTH_LacI"/>
</dbReference>
<keyword evidence="6" id="KW-1185">Reference proteome</keyword>
<name>A0A521FN03_9RHOB</name>
<organism evidence="5 6">
    <name type="scientific">Paracoccus laeviglucosivorans</name>
    <dbReference type="NCBI Taxonomy" id="1197861"/>
    <lineage>
        <taxon>Bacteria</taxon>
        <taxon>Pseudomonadati</taxon>
        <taxon>Pseudomonadota</taxon>
        <taxon>Alphaproteobacteria</taxon>
        <taxon>Rhodobacterales</taxon>
        <taxon>Paracoccaceae</taxon>
        <taxon>Paracoccus</taxon>
    </lineage>
</organism>
<keyword evidence="3" id="KW-0804">Transcription</keyword>